<dbReference type="InterPro" id="IPR013785">
    <property type="entry name" value="Aldolase_TIM"/>
</dbReference>
<reference evidence="2 3" key="1">
    <citation type="journal article" date="2019" name="Int. J. Syst. Evol. Microbiol.">
        <title>The Global Catalogue of Microorganisms (GCM) 10K type strain sequencing project: providing services to taxonomists for standard genome sequencing and annotation.</title>
        <authorList>
            <consortium name="The Broad Institute Genomics Platform"/>
            <consortium name="The Broad Institute Genome Sequencing Center for Infectious Disease"/>
            <person name="Wu L."/>
            <person name="Ma J."/>
        </authorList>
    </citation>
    <scope>NUCLEOTIDE SEQUENCE [LARGE SCALE GENOMIC DNA]</scope>
    <source>
        <strain evidence="2 3">JCM 16034</strain>
    </source>
</reference>
<sequence>MRSGPKEPGAHRPERLILTPLDEHRIDEAGLTRLVERGAAGGADSLGVLGATGSYAYLTREERRRVLKLAVAHRWRHARAGRYRRSPDPRRHRPRCQRPAG</sequence>
<evidence type="ECO:0000313" key="2">
    <source>
        <dbReference type="EMBL" id="GAA2199876.1"/>
    </source>
</evidence>
<dbReference type="SUPFAM" id="SSF51569">
    <property type="entry name" value="Aldolase"/>
    <property type="match status" value="1"/>
</dbReference>
<accession>A0ABN3BT46</accession>
<keyword evidence="3" id="KW-1185">Reference proteome</keyword>
<gene>
    <name evidence="2" type="ORF">GCM10009849_18050</name>
</gene>
<feature type="region of interest" description="Disordered" evidence="1">
    <location>
        <begin position="78"/>
        <end position="101"/>
    </location>
</feature>
<evidence type="ECO:0000256" key="1">
    <source>
        <dbReference type="SAM" id="MobiDB-lite"/>
    </source>
</evidence>
<dbReference type="EMBL" id="BAAAQW010000005">
    <property type="protein sequence ID" value="GAA2199876.1"/>
    <property type="molecule type" value="Genomic_DNA"/>
</dbReference>
<dbReference type="Proteomes" id="UP001500432">
    <property type="component" value="Unassembled WGS sequence"/>
</dbReference>
<evidence type="ECO:0000313" key="3">
    <source>
        <dbReference type="Proteomes" id="UP001500432"/>
    </source>
</evidence>
<dbReference type="Gene3D" id="3.20.20.70">
    <property type="entry name" value="Aldolase class I"/>
    <property type="match status" value="1"/>
</dbReference>
<comment type="caution">
    <text evidence="2">The sequence shown here is derived from an EMBL/GenBank/DDBJ whole genome shotgun (WGS) entry which is preliminary data.</text>
</comment>
<organism evidence="2 3">
    <name type="scientific">Sinomonas flava</name>
    <dbReference type="NCBI Taxonomy" id="496857"/>
    <lineage>
        <taxon>Bacteria</taxon>
        <taxon>Bacillati</taxon>
        <taxon>Actinomycetota</taxon>
        <taxon>Actinomycetes</taxon>
        <taxon>Micrococcales</taxon>
        <taxon>Micrococcaceae</taxon>
        <taxon>Sinomonas</taxon>
    </lineage>
</organism>
<protein>
    <recommendedName>
        <fullName evidence="4">Dihydrodipicolinate synthetase family protein</fullName>
    </recommendedName>
</protein>
<feature type="region of interest" description="Disordered" evidence="1">
    <location>
        <begin position="1"/>
        <end position="21"/>
    </location>
</feature>
<proteinExistence type="predicted"/>
<evidence type="ECO:0008006" key="4">
    <source>
        <dbReference type="Google" id="ProtNLM"/>
    </source>
</evidence>
<name>A0ABN3BT46_9MICC</name>